<evidence type="ECO:0000256" key="3">
    <source>
        <dbReference type="ARBA" id="ARBA00023242"/>
    </source>
</evidence>
<dbReference type="CDD" id="cd12148">
    <property type="entry name" value="fungal_TF_MHR"/>
    <property type="match status" value="1"/>
</dbReference>
<comment type="subcellular location">
    <subcellularLocation>
        <location evidence="1">Nucleus</location>
    </subcellularLocation>
</comment>
<feature type="compositionally biased region" description="Polar residues" evidence="4">
    <location>
        <begin position="65"/>
        <end position="75"/>
    </location>
</feature>
<keyword evidence="2" id="KW-0479">Metal-binding</keyword>
<evidence type="ECO:0000259" key="5">
    <source>
        <dbReference type="PROSITE" id="PS50048"/>
    </source>
</evidence>
<evidence type="ECO:0000313" key="7">
    <source>
        <dbReference type="Proteomes" id="UP000777482"/>
    </source>
</evidence>
<accession>A0A9P6W241</accession>
<evidence type="ECO:0000313" key="6">
    <source>
        <dbReference type="EMBL" id="KAG0660522.1"/>
    </source>
</evidence>
<proteinExistence type="predicted"/>
<dbReference type="GO" id="GO:0000981">
    <property type="term" value="F:DNA-binding transcription factor activity, RNA polymerase II-specific"/>
    <property type="evidence" value="ECO:0007669"/>
    <property type="project" value="InterPro"/>
</dbReference>
<dbReference type="Pfam" id="PF04082">
    <property type="entry name" value="Fungal_trans"/>
    <property type="match status" value="1"/>
</dbReference>
<dbReference type="InterPro" id="IPR007219">
    <property type="entry name" value="XnlR_reg_dom"/>
</dbReference>
<feature type="compositionally biased region" description="Acidic residues" evidence="4">
    <location>
        <begin position="228"/>
        <end position="260"/>
    </location>
</feature>
<feature type="compositionally biased region" description="Gly residues" evidence="4">
    <location>
        <begin position="386"/>
        <end position="395"/>
    </location>
</feature>
<feature type="region of interest" description="Disordered" evidence="4">
    <location>
        <begin position="181"/>
        <end position="400"/>
    </location>
</feature>
<evidence type="ECO:0000256" key="4">
    <source>
        <dbReference type="SAM" id="MobiDB-lite"/>
    </source>
</evidence>
<dbReference type="Proteomes" id="UP000777482">
    <property type="component" value="Unassembled WGS sequence"/>
</dbReference>
<dbReference type="InterPro" id="IPR036864">
    <property type="entry name" value="Zn2-C6_fun-type_DNA-bd_sf"/>
</dbReference>
<feature type="compositionally biased region" description="Gly residues" evidence="4">
    <location>
        <begin position="342"/>
        <end position="351"/>
    </location>
</feature>
<dbReference type="AlphaFoldDB" id="A0A9P6W241"/>
<dbReference type="PANTHER" id="PTHR31001">
    <property type="entry name" value="UNCHARACTERIZED TRANSCRIPTIONAL REGULATORY PROTEIN"/>
    <property type="match status" value="1"/>
</dbReference>
<dbReference type="InterPro" id="IPR050613">
    <property type="entry name" value="Sec_Metabolite_Reg"/>
</dbReference>
<evidence type="ECO:0000256" key="2">
    <source>
        <dbReference type="ARBA" id="ARBA00022723"/>
    </source>
</evidence>
<dbReference type="Pfam" id="PF00172">
    <property type="entry name" value="Zn_clus"/>
    <property type="match status" value="1"/>
</dbReference>
<protein>
    <submittedName>
        <fullName evidence="6">Bromodomain and PHD finger-containing protein 1</fullName>
    </submittedName>
</protein>
<evidence type="ECO:0000256" key="1">
    <source>
        <dbReference type="ARBA" id="ARBA00004123"/>
    </source>
</evidence>
<sequence>MSEYHAAEPVAGPSMDLASGSEQDEQLDLASGSLAQHGRRVGNNKLITAKGKGKGSSLKRSRSSTVDSDLAATTNKPKRKRNRAALSCAPCKKRKIKCDRKLPCESCIKRGEQASCRWEQPKVEPPPQIFALAVEHEQLKRRVFVLEQALARLAPDLFDEFAATASTSAASYSMHQLPAMALPVPPPLNPPKGSSNRPRTRRKRGEARQQLEGEEDEDAEERDHDEMGTDEEGSGGDDDDDDEEEEEEGEQDDYETDNEVVEGAAHALKGLAAAQAQNHNTRSSSSSANRAGGPSHGHAQAQAAAAGAGGSYPTATYLSSSSTQQHERRASASHVASSSSKSGGGGSGGAPLGSHAVGSPLRTSTSSTTQSSRHGVHQHDATAAAGAGGGGGGGRSVALSHTPEPIDEVAARAMASLLPRYSATMVEPPPAIAKKRRAALEEIFAVLPSRKAETDWMLNNYFTRVDWAWHLHHKPTFLAEYEAYSTLRSQGRQYSIDPLWVAYFALTLALSVKSLEAPISTPLLSITGQDLDELPAKYVECAERALECAEWLKPTTKPRFRTVQAIVLFAPYYLFAGNAAAVERHQFYLSNAIRMAQQLKLHRLGSDPTTMPPYSEDSEAHTGLPPGVSSLKREMALRLMSTLLFLDYTSIRSKTLLPPHLVDSALPGNYNDVDLVPEGIVPPRPDHLATDTSLDLVRHRIALEQYQFKEGLGQSGEVMTYEVVLATDARYQAILNDIPADLSEAYIPPLGEPLMTLWRRSAVVQGIHSRILRLHRPYVSKGRTDETYRFSTERAISAARVILATQVSLSSAPLLRGAFQIVNIQLAVIVLFSTLWQADDVDDATTPEVVEEDVAAITSIFGWLERHASSRVAEVRLVASSSLKAFRMLMTAYQERKARREAMRSSGWPSLSGDDESFGDALRRISTMVAVPDILAAGGADETMYVTPAAITAHGGGGGGSGGSMSLDALLTPSPMHHQLSSGPSLSSHQASPFAATPPLGMTPRNDGIAGTGSGDGDFDRTLLEGLEFGDPSFSWSTWSPLGSFATLGTF</sequence>
<feature type="compositionally biased region" description="Basic residues" evidence="4">
    <location>
        <begin position="51"/>
        <end position="62"/>
    </location>
</feature>
<comment type="caution">
    <text evidence="6">The sequence shown here is derived from an EMBL/GenBank/DDBJ whole genome shotgun (WGS) entry which is preliminary data.</text>
</comment>
<dbReference type="PROSITE" id="PS50048">
    <property type="entry name" value="ZN2_CY6_FUNGAL_2"/>
    <property type="match status" value="1"/>
</dbReference>
<keyword evidence="3" id="KW-0539">Nucleus</keyword>
<organism evidence="6 7">
    <name type="scientific">Rhodotorula mucilaginosa</name>
    <name type="common">Yeast</name>
    <name type="synonym">Rhodotorula rubra</name>
    <dbReference type="NCBI Taxonomy" id="5537"/>
    <lineage>
        <taxon>Eukaryota</taxon>
        <taxon>Fungi</taxon>
        <taxon>Dikarya</taxon>
        <taxon>Basidiomycota</taxon>
        <taxon>Pucciniomycotina</taxon>
        <taxon>Microbotryomycetes</taxon>
        <taxon>Sporidiobolales</taxon>
        <taxon>Sporidiobolaceae</taxon>
        <taxon>Rhodotorula</taxon>
    </lineage>
</organism>
<name>A0A9P6W241_RHOMI</name>
<reference evidence="6 7" key="1">
    <citation type="submission" date="2020-11" db="EMBL/GenBank/DDBJ databases">
        <title>Kefir isolates.</title>
        <authorList>
            <person name="Marcisauskas S."/>
            <person name="Kim Y."/>
            <person name="Blasche S."/>
        </authorList>
    </citation>
    <scope>NUCLEOTIDE SEQUENCE [LARGE SCALE GENOMIC DNA]</scope>
    <source>
        <strain evidence="6 7">KR</strain>
    </source>
</reference>
<feature type="region of interest" description="Disordered" evidence="4">
    <location>
        <begin position="1"/>
        <end position="78"/>
    </location>
</feature>
<feature type="domain" description="Zn(2)-C6 fungal-type" evidence="5">
    <location>
        <begin position="87"/>
        <end position="118"/>
    </location>
</feature>
<feature type="compositionally biased region" description="Low complexity" evidence="4">
    <location>
        <begin position="363"/>
        <end position="372"/>
    </location>
</feature>
<keyword evidence="7" id="KW-1185">Reference proteome</keyword>
<dbReference type="GO" id="GO:0003677">
    <property type="term" value="F:DNA binding"/>
    <property type="evidence" value="ECO:0007669"/>
    <property type="project" value="InterPro"/>
</dbReference>
<dbReference type="InterPro" id="IPR001138">
    <property type="entry name" value="Zn2Cys6_DnaBD"/>
</dbReference>
<dbReference type="CDD" id="cd00067">
    <property type="entry name" value="GAL4"/>
    <property type="match status" value="1"/>
</dbReference>
<dbReference type="PROSITE" id="PS00463">
    <property type="entry name" value="ZN2_CY6_FUNGAL_1"/>
    <property type="match status" value="1"/>
</dbReference>
<dbReference type="OrthoDB" id="3362851at2759"/>
<feature type="compositionally biased region" description="Low complexity" evidence="4">
    <location>
        <begin position="332"/>
        <end position="341"/>
    </location>
</feature>
<dbReference type="Gene3D" id="4.10.240.10">
    <property type="entry name" value="Zn(2)-C6 fungal-type DNA-binding domain"/>
    <property type="match status" value="1"/>
</dbReference>
<feature type="region of interest" description="Disordered" evidence="4">
    <location>
        <begin position="976"/>
        <end position="1017"/>
    </location>
</feature>
<dbReference type="GO" id="GO:0005634">
    <property type="term" value="C:nucleus"/>
    <property type="evidence" value="ECO:0007669"/>
    <property type="project" value="UniProtKB-SubCell"/>
</dbReference>
<feature type="compositionally biased region" description="Polar residues" evidence="4">
    <location>
        <begin position="979"/>
        <end position="991"/>
    </location>
</feature>
<feature type="compositionally biased region" description="Low complexity" evidence="4">
    <location>
        <begin position="263"/>
        <end position="317"/>
    </location>
</feature>
<dbReference type="EMBL" id="PUHQ01000043">
    <property type="protein sequence ID" value="KAG0660522.1"/>
    <property type="molecule type" value="Genomic_DNA"/>
</dbReference>
<dbReference type="PANTHER" id="PTHR31001:SF76">
    <property type="entry name" value="ZN(2)-C6 FUNGAL-TYPE DOMAIN-CONTAINING PROTEIN"/>
    <property type="match status" value="1"/>
</dbReference>
<dbReference type="GO" id="GO:0006351">
    <property type="term" value="P:DNA-templated transcription"/>
    <property type="evidence" value="ECO:0007669"/>
    <property type="project" value="InterPro"/>
</dbReference>
<dbReference type="SUPFAM" id="SSF57701">
    <property type="entry name" value="Zn2/Cys6 DNA-binding domain"/>
    <property type="match status" value="1"/>
</dbReference>
<gene>
    <name evidence="6" type="primary">BRPF1</name>
    <name evidence="6" type="ORF">C6P46_004547</name>
</gene>
<dbReference type="SMART" id="SM00066">
    <property type="entry name" value="GAL4"/>
    <property type="match status" value="1"/>
</dbReference>
<dbReference type="GO" id="GO:0008270">
    <property type="term" value="F:zinc ion binding"/>
    <property type="evidence" value="ECO:0007669"/>
    <property type="project" value="InterPro"/>
</dbReference>